<organism evidence="2 3">
    <name type="scientific">Liparis tanakae</name>
    <name type="common">Tanaka's snailfish</name>
    <dbReference type="NCBI Taxonomy" id="230148"/>
    <lineage>
        <taxon>Eukaryota</taxon>
        <taxon>Metazoa</taxon>
        <taxon>Chordata</taxon>
        <taxon>Craniata</taxon>
        <taxon>Vertebrata</taxon>
        <taxon>Euteleostomi</taxon>
        <taxon>Actinopterygii</taxon>
        <taxon>Neopterygii</taxon>
        <taxon>Teleostei</taxon>
        <taxon>Neoteleostei</taxon>
        <taxon>Acanthomorphata</taxon>
        <taxon>Eupercaria</taxon>
        <taxon>Perciformes</taxon>
        <taxon>Cottioidei</taxon>
        <taxon>Cottales</taxon>
        <taxon>Liparidae</taxon>
        <taxon>Liparis</taxon>
    </lineage>
</organism>
<dbReference type="AlphaFoldDB" id="A0A4Z2F3M4"/>
<protein>
    <submittedName>
        <fullName evidence="2">Uncharacterized protein</fullName>
    </submittedName>
</protein>
<proteinExistence type="predicted"/>
<gene>
    <name evidence="2" type="ORF">EYF80_054742</name>
</gene>
<feature type="region of interest" description="Disordered" evidence="1">
    <location>
        <begin position="1"/>
        <end position="31"/>
    </location>
</feature>
<keyword evidence="3" id="KW-1185">Reference proteome</keyword>
<sequence length="90" mass="9784">MAIGLRGANDPPQPLGAIRVSGAQRTRRDTAAPRVMCDARVPADERAARSQRPPLWSFSARSQKPLSQLRLHLYSGAARLQEQSPLVAAL</sequence>
<evidence type="ECO:0000313" key="2">
    <source>
        <dbReference type="EMBL" id="TNN35092.1"/>
    </source>
</evidence>
<name>A0A4Z2F3M4_9TELE</name>
<evidence type="ECO:0000313" key="3">
    <source>
        <dbReference type="Proteomes" id="UP000314294"/>
    </source>
</evidence>
<reference evidence="2 3" key="1">
    <citation type="submission" date="2019-03" db="EMBL/GenBank/DDBJ databases">
        <title>First draft genome of Liparis tanakae, snailfish: a comprehensive survey of snailfish specific genes.</title>
        <authorList>
            <person name="Kim W."/>
            <person name="Song I."/>
            <person name="Jeong J.-H."/>
            <person name="Kim D."/>
            <person name="Kim S."/>
            <person name="Ryu S."/>
            <person name="Song J.Y."/>
            <person name="Lee S.K."/>
        </authorList>
    </citation>
    <scope>NUCLEOTIDE SEQUENCE [LARGE SCALE GENOMIC DNA]</scope>
    <source>
        <tissue evidence="2">Muscle</tissue>
    </source>
</reference>
<comment type="caution">
    <text evidence="2">The sequence shown here is derived from an EMBL/GenBank/DDBJ whole genome shotgun (WGS) entry which is preliminary data.</text>
</comment>
<accession>A0A4Z2F3M4</accession>
<dbReference type="EMBL" id="SRLO01001831">
    <property type="protein sequence ID" value="TNN35092.1"/>
    <property type="molecule type" value="Genomic_DNA"/>
</dbReference>
<evidence type="ECO:0000256" key="1">
    <source>
        <dbReference type="SAM" id="MobiDB-lite"/>
    </source>
</evidence>
<dbReference type="Proteomes" id="UP000314294">
    <property type="component" value="Unassembled WGS sequence"/>
</dbReference>